<dbReference type="OrthoDB" id="9781337at2"/>
<dbReference type="InterPro" id="IPR032823">
    <property type="entry name" value="BCA_ABC_TP_C"/>
</dbReference>
<keyword evidence="7" id="KW-1185">Reference proteome</keyword>
<organism evidence="6 7">
    <name type="scientific">Noviherbaspirillum sedimenti</name>
    <dbReference type="NCBI Taxonomy" id="2320865"/>
    <lineage>
        <taxon>Bacteria</taxon>
        <taxon>Pseudomonadati</taxon>
        <taxon>Pseudomonadota</taxon>
        <taxon>Betaproteobacteria</taxon>
        <taxon>Burkholderiales</taxon>
        <taxon>Oxalobacteraceae</taxon>
        <taxon>Noviherbaspirillum</taxon>
    </lineage>
</organism>
<evidence type="ECO:0000259" key="5">
    <source>
        <dbReference type="PROSITE" id="PS50893"/>
    </source>
</evidence>
<dbReference type="GO" id="GO:0015188">
    <property type="term" value="F:L-isoleucine transmembrane transporter activity"/>
    <property type="evidence" value="ECO:0007669"/>
    <property type="project" value="TreeGrafter"/>
</dbReference>
<comment type="caution">
    <text evidence="6">The sequence shown here is derived from an EMBL/GenBank/DDBJ whole genome shotgun (WGS) entry which is preliminary data.</text>
</comment>
<dbReference type="InterPro" id="IPR051120">
    <property type="entry name" value="ABC_AA/LPS_Transport"/>
</dbReference>
<dbReference type="GO" id="GO:1903805">
    <property type="term" value="P:L-valine import across plasma membrane"/>
    <property type="evidence" value="ECO:0007669"/>
    <property type="project" value="TreeGrafter"/>
</dbReference>
<dbReference type="Pfam" id="PF00005">
    <property type="entry name" value="ABC_tran"/>
    <property type="match status" value="1"/>
</dbReference>
<evidence type="ECO:0000256" key="2">
    <source>
        <dbReference type="ARBA" id="ARBA00022475"/>
    </source>
</evidence>
<keyword evidence="1" id="KW-0813">Transport</keyword>
<dbReference type="PROSITE" id="PS50893">
    <property type="entry name" value="ABC_TRANSPORTER_2"/>
    <property type="match status" value="1"/>
</dbReference>
<evidence type="ECO:0000256" key="3">
    <source>
        <dbReference type="ARBA" id="ARBA00022741"/>
    </source>
</evidence>
<evidence type="ECO:0000313" key="7">
    <source>
        <dbReference type="Proteomes" id="UP000266327"/>
    </source>
</evidence>
<dbReference type="PANTHER" id="PTHR45772">
    <property type="entry name" value="CONSERVED COMPONENT OF ABC TRANSPORTER FOR NATURAL AMINO ACIDS-RELATED"/>
    <property type="match status" value="1"/>
</dbReference>
<dbReference type="EMBL" id="QYUQ01000002">
    <property type="protein sequence ID" value="RJG02628.1"/>
    <property type="molecule type" value="Genomic_DNA"/>
</dbReference>
<keyword evidence="3" id="KW-0547">Nucleotide-binding</keyword>
<dbReference type="GO" id="GO:0042941">
    <property type="term" value="P:D-alanine transmembrane transport"/>
    <property type="evidence" value="ECO:0007669"/>
    <property type="project" value="TreeGrafter"/>
</dbReference>
<dbReference type="GO" id="GO:0005304">
    <property type="term" value="F:L-valine transmembrane transporter activity"/>
    <property type="evidence" value="ECO:0007669"/>
    <property type="project" value="TreeGrafter"/>
</dbReference>
<dbReference type="GO" id="GO:0015808">
    <property type="term" value="P:L-alanine transport"/>
    <property type="evidence" value="ECO:0007669"/>
    <property type="project" value="TreeGrafter"/>
</dbReference>
<dbReference type="InterPro" id="IPR003593">
    <property type="entry name" value="AAA+_ATPase"/>
</dbReference>
<dbReference type="GO" id="GO:0005524">
    <property type="term" value="F:ATP binding"/>
    <property type="evidence" value="ECO:0007669"/>
    <property type="project" value="UniProtKB-KW"/>
</dbReference>
<feature type="domain" description="ABC transporter" evidence="5">
    <location>
        <begin position="4"/>
        <end position="237"/>
    </location>
</feature>
<keyword evidence="2" id="KW-0472">Membrane</keyword>
<dbReference type="GO" id="GO:0016887">
    <property type="term" value="F:ATP hydrolysis activity"/>
    <property type="evidence" value="ECO:0007669"/>
    <property type="project" value="InterPro"/>
</dbReference>
<dbReference type="GO" id="GO:0005886">
    <property type="term" value="C:plasma membrane"/>
    <property type="evidence" value="ECO:0007669"/>
    <property type="project" value="TreeGrafter"/>
</dbReference>
<dbReference type="AlphaFoldDB" id="A0A3A3G2A9"/>
<reference evidence="7" key="1">
    <citation type="submission" date="2018-09" db="EMBL/GenBank/DDBJ databases">
        <authorList>
            <person name="Zhu H."/>
        </authorList>
    </citation>
    <scope>NUCLEOTIDE SEQUENCE [LARGE SCALE GENOMIC DNA]</scope>
    <source>
        <strain evidence="7">K1S02-23</strain>
    </source>
</reference>
<evidence type="ECO:0000256" key="1">
    <source>
        <dbReference type="ARBA" id="ARBA00022448"/>
    </source>
</evidence>
<accession>A0A3A3G2A9</accession>
<keyword evidence="4 6" id="KW-0067">ATP-binding</keyword>
<name>A0A3A3G2A9_9BURK</name>
<protein>
    <submittedName>
        <fullName evidence="6">ABC transporter ATP-binding protein</fullName>
    </submittedName>
</protein>
<dbReference type="Proteomes" id="UP000266327">
    <property type="component" value="Unassembled WGS sequence"/>
</dbReference>
<dbReference type="GO" id="GO:1903806">
    <property type="term" value="P:L-isoleucine import across plasma membrane"/>
    <property type="evidence" value="ECO:0007669"/>
    <property type="project" value="TreeGrafter"/>
</dbReference>
<dbReference type="SUPFAM" id="SSF52540">
    <property type="entry name" value="P-loop containing nucleoside triphosphate hydrolases"/>
    <property type="match status" value="1"/>
</dbReference>
<dbReference type="CDD" id="cd03219">
    <property type="entry name" value="ABC_Mj1267_LivG_branched"/>
    <property type="match status" value="1"/>
</dbReference>
<gene>
    <name evidence="6" type="ORF">D3878_14465</name>
</gene>
<dbReference type="InterPro" id="IPR027417">
    <property type="entry name" value="P-loop_NTPase"/>
</dbReference>
<evidence type="ECO:0000313" key="6">
    <source>
        <dbReference type="EMBL" id="RJG02628.1"/>
    </source>
</evidence>
<dbReference type="PANTHER" id="PTHR45772:SF7">
    <property type="entry name" value="AMINO ACID ABC TRANSPORTER ATP-BINDING PROTEIN"/>
    <property type="match status" value="1"/>
</dbReference>
<dbReference type="InterPro" id="IPR003439">
    <property type="entry name" value="ABC_transporter-like_ATP-bd"/>
</dbReference>
<dbReference type="SMART" id="SM00382">
    <property type="entry name" value="AAA"/>
    <property type="match status" value="1"/>
</dbReference>
<sequence>MSELKVNDVSVRFGGVKAISDVTLSIFRKEVLGLIGPNGAGKTTLVNCISGFQKPTSGQIQLEGSVVSNWSPALSRKRGIARTFQGGRLFGSMTVLQNVEAAALALGMHRNSARAKACEMLQWAGYTGSLERPAETVAYVDERRIGIARALIGEPSYVLLDEPAAGMSDVECEQLMRLIKEIPEQLGAGVLLIEHNMQLITSVCHRVHVLDGGSTLAEGQPAEVLRNKAVMAAYLGEES</sequence>
<proteinExistence type="predicted"/>
<dbReference type="RefSeq" id="WP_119786131.1">
    <property type="nucleotide sequence ID" value="NZ_QYUQ01000002.1"/>
</dbReference>
<keyword evidence="2" id="KW-1003">Cell membrane</keyword>
<dbReference type="Gene3D" id="3.40.50.300">
    <property type="entry name" value="P-loop containing nucleotide triphosphate hydrolases"/>
    <property type="match status" value="1"/>
</dbReference>
<evidence type="ECO:0000256" key="4">
    <source>
        <dbReference type="ARBA" id="ARBA00022840"/>
    </source>
</evidence>
<dbReference type="Pfam" id="PF12399">
    <property type="entry name" value="BCA_ABC_TP_C"/>
    <property type="match status" value="1"/>
</dbReference>
<dbReference type="GO" id="GO:0015192">
    <property type="term" value="F:L-phenylalanine transmembrane transporter activity"/>
    <property type="evidence" value="ECO:0007669"/>
    <property type="project" value="TreeGrafter"/>
</dbReference>